<evidence type="ECO:0000313" key="9">
    <source>
        <dbReference type="EMBL" id="KAK96534.1"/>
    </source>
</evidence>
<dbReference type="InterPro" id="IPR023679">
    <property type="entry name" value="UPF0761_bac"/>
</dbReference>
<name>A0A158M6X1_9BORD</name>
<feature type="transmembrane region" description="Helical" evidence="7">
    <location>
        <begin position="111"/>
        <end position="130"/>
    </location>
</feature>
<dbReference type="Proteomes" id="UP000026682">
    <property type="component" value="Unassembled WGS sequence"/>
</dbReference>
<gene>
    <name evidence="9" type="ORF">L497_0975</name>
</gene>
<evidence type="ECO:0000256" key="5">
    <source>
        <dbReference type="ARBA" id="ARBA00022989"/>
    </source>
</evidence>
<evidence type="ECO:0000256" key="4">
    <source>
        <dbReference type="ARBA" id="ARBA00022692"/>
    </source>
</evidence>
<keyword evidence="4 7" id="KW-0812">Transmembrane</keyword>
<dbReference type="GeneID" id="93120185"/>
<keyword evidence="3" id="KW-0997">Cell inner membrane</keyword>
<dbReference type="EMBL" id="JFZZ01000039">
    <property type="protein sequence ID" value="KAK96534.1"/>
    <property type="molecule type" value="Genomic_DNA"/>
</dbReference>
<keyword evidence="2 7" id="KW-1003">Cell membrane</keyword>
<dbReference type="PANTHER" id="PTHR30213">
    <property type="entry name" value="INNER MEMBRANE PROTEIN YHJD"/>
    <property type="match status" value="1"/>
</dbReference>
<evidence type="ECO:0000256" key="8">
    <source>
        <dbReference type="SAM" id="MobiDB-lite"/>
    </source>
</evidence>
<evidence type="ECO:0000256" key="2">
    <source>
        <dbReference type="ARBA" id="ARBA00022475"/>
    </source>
</evidence>
<feature type="transmembrane region" description="Helical" evidence="7">
    <location>
        <begin position="263"/>
        <end position="287"/>
    </location>
</feature>
<dbReference type="GO" id="GO:0005886">
    <property type="term" value="C:plasma membrane"/>
    <property type="evidence" value="ECO:0007669"/>
    <property type="project" value="UniProtKB-SubCell"/>
</dbReference>
<protein>
    <recommendedName>
        <fullName evidence="7">UPF0761 membrane protein L497_0975</fullName>
    </recommendedName>
</protein>
<keyword evidence="6 7" id="KW-0472">Membrane</keyword>
<comment type="similarity">
    <text evidence="7">Belongs to the UPF0761 family.</text>
</comment>
<dbReference type="Pfam" id="PF03631">
    <property type="entry name" value="Virul_fac_BrkB"/>
    <property type="match status" value="1"/>
</dbReference>
<feature type="transmembrane region" description="Helical" evidence="7">
    <location>
        <begin position="223"/>
        <end position="243"/>
    </location>
</feature>
<sequence>MYPTADPAEGDSSPQPRRRSWLRRVGHALRFAAHRADEERLLQVASSLTFTTVLAIVPMLAVVLSLFTAFPVFQDFRVALEDFLANNLMPPAVSDNIMEYLNQFARQATRLTTIGGAFLIVTSLLLIMTIDKTFNDIWHVGRQRPWPQRALVYWAVITLGPLATGASLWATSFVARESLGLIHDVPEIISLAISFIPLVLTGLGFAALFVVVPNCRVYWRDALTGGFCTAIALEVMKSGFAFYLTRFPAYTIIYGTFATLPIFLLWIYLSWLAVLFGASIAASAPMIRLGRWEINRAAGAQFVDAVGVLRQLLAARGQLPPGCSSQTLSRQLNLHHDELNSVLESLRRIGMVAPTTDDHWILAADPQSTTLAPLYDQFLLDRQQRRVRRDPSLSELASRLADATSPPTLEELASLSHNSDIDPTPDDDTDLKTLPITVLPLENVQKPR</sequence>
<dbReference type="RefSeq" id="WP_005013601.1">
    <property type="nucleotide sequence ID" value="NZ_JFZZ01000039.1"/>
</dbReference>
<dbReference type="NCBIfam" id="TIGR00765">
    <property type="entry name" value="yihY_not_rbn"/>
    <property type="match status" value="1"/>
</dbReference>
<evidence type="ECO:0000256" key="1">
    <source>
        <dbReference type="ARBA" id="ARBA00004651"/>
    </source>
</evidence>
<feature type="transmembrane region" description="Helical" evidence="7">
    <location>
        <begin position="48"/>
        <end position="73"/>
    </location>
</feature>
<feature type="transmembrane region" description="Helical" evidence="7">
    <location>
        <begin position="189"/>
        <end position="211"/>
    </location>
</feature>
<accession>A0A158M6X1</accession>
<comment type="subcellular location">
    <subcellularLocation>
        <location evidence="1 7">Cell membrane</location>
        <topology evidence="1 7">Multi-pass membrane protein</topology>
    </subcellularLocation>
</comment>
<feature type="region of interest" description="Disordered" evidence="8">
    <location>
        <begin position="390"/>
        <end position="434"/>
    </location>
</feature>
<dbReference type="STRING" id="35814.BBB42_08230"/>
<keyword evidence="5 7" id="KW-1133">Transmembrane helix</keyword>
<evidence type="ECO:0000256" key="7">
    <source>
        <dbReference type="HAMAP-Rule" id="MF_00672"/>
    </source>
</evidence>
<comment type="caution">
    <text evidence="9">The sequence shown here is derived from an EMBL/GenBank/DDBJ whole genome shotgun (WGS) entry which is preliminary data.</text>
</comment>
<reference evidence="9 10" key="1">
    <citation type="submission" date="2014-03" db="EMBL/GenBank/DDBJ databases">
        <title>Genome sequence of Bordetella holmseii.</title>
        <authorList>
            <person name="Harvill E."/>
            <person name="Goodfield L.L."/>
            <person name="Ivanov Y."/>
            <person name="Meyer J.A."/>
            <person name="Newth C."/>
            <person name="Cassiday P."/>
            <person name="Tondella M.L."/>
            <person name="Liao P."/>
            <person name="Zimmerman J."/>
            <person name="Meert K."/>
            <person name="Wessel D."/>
            <person name="Berger J."/>
            <person name="Dean J.M."/>
            <person name="Holubkov R."/>
            <person name="Burr J."/>
            <person name="Liu T."/>
            <person name="Brinkac L.M."/>
            <person name="Sanka R."/>
            <person name="Kim M."/>
            <person name="Losada L."/>
        </authorList>
    </citation>
    <scope>NUCLEOTIDE SEQUENCE [LARGE SCALE GENOMIC DNA]</scope>
    <source>
        <strain evidence="9 10">CDC-H585-BH</strain>
    </source>
</reference>
<dbReference type="HAMAP" id="MF_00672">
    <property type="entry name" value="UPF0761"/>
    <property type="match status" value="1"/>
</dbReference>
<evidence type="ECO:0000256" key="3">
    <source>
        <dbReference type="ARBA" id="ARBA00022519"/>
    </source>
</evidence>
<evidence type="ECO:0000256" key="6">
    <source>
        <dbReference type="ARBA" id="ARBA00023136"/>
    </source>
</evidence>
<organism evidence="9 10">
    <name type="scientific">Bordetella holmesii CDC-H585-BH</name>
    <dbReference type="NCBI Taxonomy" id="1331206"/>
    <lineage>
        <taxon>Bacteria</taxon>
        <taxon>Pseudomonadati</taxon>
        <taxon>Pseudomonadota</taxon>
        <taxon>Betaproteobacteria</taxon>
        <taxon>Burkholderiales</taxon>
        <taxon>Alcaligenaceae</taxon>
        <taxon>Bordetella</taxon>
    </lineage>
</organism>
<dbReference type="PANTHER" id="PTHR30213:SF0">
    <property type="entry name" value="UPF0761 MEMBRANE PROTEIN YIHY"/>
    <property type="match status" value="1"/>
</dbReference>
<evidence type="ECO:0000313" key="10">
    <source>
        <dbReference type="Proteomes" id="UP000026682"/>
    </source>
</evidence>
<dbReference type="PATRIC" id="fig|1331206.3.peg.867"/>
<proteinExistence type="inferred from homology"/>
<dbReference type="AlphaFoldDB" id="A0A158M6X1"/>
<dbReference type="InterPro" id="IPR017039">
    <property type="entry name" value="Virul_fac_BrkB"/>
</dbReference>
<feature type="transmembrane region" description="Helical" evidence="7">
    <location>
        <begin position="151"/>
        <end position="169"/>
    </location>
</feature>